<keyword evidence="1" id="KW-0732">Signal</keyword>
<reference evidence="2 3" key="1">
    <citation type="submission" date="2018-08" db="EMBL/GenBank/DDBJ databases">
        <title>Sequencing the genomes of 1000 actinobacteria strains.</title>
        <authorList>
            <person name="Klenk H.-P."/>
        </authorList>
    </citation>
    <scope>NUCLEOTIDE SEQUENCE [LARGE SCALE GENOMIC DNA]</scope>
    <source>
        <strain evidence="2 3">DSM 22891</strain>
    </source>
</reference>
<accession>A0A3D9V636</accession>
<evidence type="ECO:0000313" key="3">
    <source>
        <dbReference type="Proteomes" id="UP000256485"/>
    </source>
</evidence>
<dbReference type="Proteomes" id="UP000256485">
    <property type="component" value="Unassembled WGS sequence"/>
</dbReference>
<dbReference type="PANTHER" id="PTHR43649:SF30">
    <property type="entry name" value="ABC TRANSPORTER SUBSTRATE-BINDING PROTEIN"/>
    <property type="match status" value="1"/>
</dbReference>
<dbReference type="EMBL" id="QTUC01000001">
    <property type="protein sequence ID" value="REF36929.1"/>
    <property type="molecule type" value="Genomic_DNA"/>
</dbReference>
<dbReference type="InterPro" id="IPR006059">
    <property type="entry name" value="SBP"/>
</dbReference>
<proteinExistence type="predicted"/>
<name>A0A3D9V636_THECX</name>
<comment type="caution">
    <text evidence="2">The sequence shown here is derived from an EMBL/GenBank/DDBJ whole genome shotgun (WGS) entry which is preliminary data.</text>
</comment>
<gene>
    <name evidence="2" type="ORF">DFJ64_2365</name>
</gene>
<protein>
    <submittedName>
        <fullName evidence="2">Carbohydrate ABC transporter substrate-binding protein (CUT1 family)</fullName>
    </submittedName>
</protein>
<dbReference type="InterPro" id="IPR019546">
    <property type="entry name" value="TAT_signal_bac_arc"/>
</dbReference>
<dbReference type="InterPro" id="IPR006311">
    <property type="entry name" value="TAT_signal"/>
</dbReference>
<organism evidence="2 3">
    <name type="scientific">Thermasporomyces composti</name>
    <dbReference type="NCBI Taxonomy" id="696763"/>
    <lineage>
        <taxon>Bacteria</taxon>
        <taxon>Bacillati</taxon>
        <taxon>Actinomycetota</taxon>
        <taxon>Actinomycetes</taxon>
        <taxon>Propionibacteriales</taxon>
        <taxon>Nocardioidaceae</taxon>
        <taxon>Thermasporomyces</taxon>
    </lineage>
</organism>
<dbReference type="CDD" id="cd14748">
    <property type="entry name" value="PBP2_UgpB"/>
    <property type="match status" value="1"/>
</dbReference>
<dbReference type="Pfam" id="PF13416">
    <property type="entry name" value="SBP_bac_8"/>
    <property type="match status" value="1"/>
</dbReference>
<sequence>MKPRSALTRRGFLAAAGGTMAALAAGCGSEQYVQAAGSVPRQYRKRLHLVFWHSFGSKPGEALTALINEFNESQSDIYVEGQFQGSYEASVQKLSAAIIAHQIPDLVILSEVTWRKMHLADRLEPLNDYFEGDFTPDIYLENFINEGTVKDTVWWIPFARSTPLFYFNRDVFEKAGLPTEGPKNWRELKEWAPALQEHARYTLALAGGYASWYFQGNVWQWGGRYSDGLDVTLEEEKALEAGQWMVDFVRKDKAAYLSPDASVDFMNGVAACTMLSTGNLAAVSEGAKFNVGTTFLPEYDGFGCPTGGSGIGVMRDAAPERKQAAMEFIRWLSQPAKSAQWTIETGYMPVVKAAQQEQALIETAEKNPNYRTALNQLPKTKPQDLIRPIVPSAGEMMDTALQKLYSSNESVRDVFGRLDKQLQRKADLIRETYEARYL</sequence>
<dbReference type="PROSITE" id="PS51318">
    <property type="entry name" value="TAT"/>
    <property type="match status" value="1"/>
</dbReference>
<dbReference type="RefSeq" id="WP_170152590.1">
    <property type="nucleotide sequence ID" value="NZ_QTUC01000001.1"/>
</dbReference>
<keyword evidence="3" id="KW-1185">Reference proteome</keyword>
<dbReference type="PANTHER" id="PTHR43649">
    <property type="entry name" value="ARABINOSE-BINDING PROTEIN-RELATED"/>
    <property type="match status" value="1"/>
</dbReference>
<feature type="signal peptide" evidence="1">
    <location>
        <begin position="1"/>
        <end position="24"/>
    </location>
</feature>
<dbReference type="InterPro" id="IPR050490">
    <property type="entry name" value="Bact_solute-bd_prot1"/>
</dbReference>
<dbReference type="Gene3D" id="3.40.190.10">
    <property type="entry name" value="Periplasmic binding protein-like II"/>
    <property type="match status" value="2"/>
</dbReference>
<dbReference type="SUPFAM" id="SSF53850">
    <property type="entry name" value="Periplasmic binding protein-like II"/>
    <property type="match status" value="1"/>
</dbReference>
<evidence type="ECO:0000256" key="1">
    <source>
        <dbReference type="SAM" id="SignalP"/>
    </source>
</evidence>
<dbReference type="AlphaFoldDB" id="A0A3D9V636"/>
<dbReference type="NCBIfam" id="TIGR01409">
    <property type="entry name" value="TAT_signal_seq"/>
    <property type="match status" value="1"/>
</dbReference>
<dbReference type="PROSITE" id="PS51257">
    <property type="entry name" value="PROKAR_LIPOPROTEIN"/>
    <property type="match status" value="1"/>
</dbReference>
<feature type="chain" id="PRO_5017796875" evidence="1">
    <location>
        <begin position="25"/>
        <end position="438"/>
    </location>
</feature>
<evidence type="ECO:0000313" key="2">
    <source>
        <dbReference type="EMBL" id="REF36929.1"/>
    </source>
</evidence>